<dbReference type="SUPFAM" id="SSF53850">
    <property type="entry name" value="Periplasmic binding protein-like II"/>
    <property type="match status" value="1"/>
</dbReference>
<comment type="caution">
    <text evidence="4">The sequence shown here is derived from an EMBL/GenBank/DDBJ whole genome shotgun (WGS) entry which is preliminary data.</text>
</comment>
<dbReference type="GO" id="GO:0030288">
    <property type="term" value="C:outer membrane-bounded periplasmic space"/>
    <property type="evidence" value="ECO:0007669"/>
    <property type="project" value="TreeGrafter"/>
</dbReference>
<dbReference type="PROSITE" id="PS51257">
    <property type="entry name" value="PROKAR_LIPOPROTEIN"/>
    <property type="match status" value="1"/>
</dbReference>
<dbReference type="EMBL" id="CABWKE010000001">
    <property type="protein sequence ID" value="VWQ26991.1"/>
    <property type="molecule type" value="Genomic_DNA"/>
</dbReference>
<dbReference type="Pfam" id="PF13343">
    <property type="entry name" value="SBP_bac_6"/>
    <property type="match status" value="1"/>
</dbReference>
<dbReference type="PANTHER" id="PTHR30006">
    <property type="entry name" value="THIAMINE-BINDING PERIPLASMIC PROTEIN-RELATED"/>
    <property type="match status" value="1"/>
</dbReference>
<dbReference type="Proteomes" id="UP000494270">
    <property type="component" value="Unassembled WGS sequence"/>
</dbReference>
<evidence type="ECO:0000313" key="6">
    <source>
        <dbReference type="Proteomes" id="UP000494179"/>
    </source>
</evidence>
<dbReference type="GO" id="GO:0015888">
    <property type="term" value="P:thiamine transport"/>
    <property type="evidence" value="ECO:0007669"/>
    <property type="project" value="TreeGrafter"/>
</dbReference>
<keyword evidence="1 3" id="KW-0732">Signal</keyword>
<organism evidence="4 7">
    <name type="scientific">Bifidobacterium longum subsp. infantis</name>
    <dbReference type="NCBI Taxonomy" id="1682"/>
    <lineage>
        <taxon>Bacteria</taxon>
        <taxon>Bacillati</taxon>
        <taxon>Actinomycetota</taxon>
        <taxon>Actinomycetes</taxon>
        <taxon>Bifidobacteriales</taxon>
        <taxon>Bifidobacteriaceae</taxon>
        <taxon>Bifidobacterium</taxon>
    </lineage>
</organism>
<evidence type="ECO:0000256" key="2">
    <source>
        <dbReference type="PIRSR" id="PIRSR002825-1"/>
    </source>
</evidence>
<dbReference type="AlphaFoldDB" id="A0A8U0L100"/>
<evidence type="ECO:0000256" key="3">
    <source>
        <dbReference type="SAM" id="SignalP"/>
    </source>
</evidence>
<feature type="signal peptide" evidence="3">
    <location>
        <begin position="1"/>
        <end position="36"/>
    </location>
</feature>
<protein>
    <submittedName>
        <fullName evidence="4">Iron uptake protein A1</fullName>
    </submittedName>
</protein>
<dbReference type="GO" id="GO:0030976">
    <property type="term" value="F:thiamine pyrophosphate binding"/>
    <property type="evidence" value="ECO:0007669"/>
    <property type="project" value="TreeGrafter"/>
</dbReference>
<accession>A0A8U0L100</accession>
<keyword evidence="2" id="KW-0408">Iron</keyword>
<feature type="binding site" evidence="2">
    <location>
        <position position="246"/>
    </location>
    <ligand>
        <name>Fe cation</name>
        <dbReference type="ChEBI" id="CHEBI:24875"/>
    </ligand>
</feature>
<proteinExistence type="predicted"/>
<gene>
    <name evidence="4" type="primary">futA1</name>
    <name evidence="5" type="ORF">BIFLH664_00059</name>
    <name evidence="4" type="ORF">BIFLH665_00081</name>
</gene>
<dbReference type="Gene3D" id="3.40.190.10">
    <property type="entry name" value="Periplasmic binding protein-like II"/>
    <property type="match status" value="2"/>
</dbReference>
<dbReference type="PANTHER" id="PTHR30006:SF2">
    <property type="entry name" value="ABC TRANSPORTER SUBSTRATE-BINDING PROTEIN"/>
    <property type="match status" value="1"/>
</dbReference>
<keyword evidence="2" id="KW-0479">Metal-binding</keyword>
<evidence type="ECO:0000256" key="1">
    <source>
        <dbReference type="ARBA" id="ARBA00022729"/>
    </source>
</evidence>
<dbReference type="GO" id="GO:0030975">
    <property type="term" value="F:thiamine binding"/>
    <property type="evidence" value="ECO:0007669"/>
    <property type="project" value="TreeGrafter"/>
</dbReference>
<sequence>MNERRTMSKRSSIIAITGALCASVLLSACGSGSANNARPADDTTAASKVSGTITVYTSEPQNKLNDIIKDFNVEYPDIHVKNYRAGTGDLTTRIEAEQANGSVGADILWAADAATFEGYKSKDMLEQYRPADATKLIDGVSDADGYYTGTRIIPTVIAYNTTAITAAPTSWKDLANAKYNGKLVMPNPAVSGAAAYNAAAWYLDKNLGEQWFTDLGKNKPVIADSNGPVSQAVASSTQPVGVVVDYLIRDLKAKGSPLSVSYPSEGAPYVSEPIGIFKSSKNKEAAKAFVDYIISKQGQKKAVEQNYLPVRKDVGTPKDTPSMDKIKLLNPDLSKITEVKKTALNAFTKLVG</sequence>
<dbReference type="Proteomes" id="UP000494179">
    <property type="component" value="Unassembled WGS sequence"/>
</dbReference>
<dbReference type="PIRSF" id="PIRSF002825">
    <property type="entry name" value="CfbpA"/>
    <property type="match status" value="1"/>
</dbReference>
<dbReference type="EMBL" id="CABWKI010000001">
    <property type="protein sequence ID" value="VWQ32339.1"/>
    <property type="molecule type" value="Genomic_DNA"/>
</dbReference>
<name>A0A8U0L100_BIFLI</name>
<evidence type="ECO:0000313" key="5">
    <source>
        <dbReference type="EMBL" id="VWQ32339.1"/>
    </source>
</evidence>
<dbReference type="InterPro" id="IPR026045">
    <property type="entry name" value="Ferric-bd"/>
</dbReference>
<feature type="chain" id="PRO_5044461935" evidence="3">
    <location>
        <begin position="37"/>
        <end position="352"/>
    </location>
</feature>
<dbReference type="GO" id="GO:0046872">
    <property type="term" value="F:metal ion binding"/>
    <property type="evidence" value="ECO:0007669"/>
    <property type="project" value="UniProtKB-KW"/>
</dbReference>
<evidence type="ECO:0000313" key="7">
    <source>
        <dbReference type="Proteomes" id="UP000494270"/>
    </source>
</evidence>
<dbReference type="CDD" id="cd13547">
    <property type="entry name" value="PBP2_Fbp_like_2"/>
    <property type="match status" value="1"/>
</dbReference>
<reference evidence="6 7" key="1">
    <citation type="submission" date="2019-10" db="EMBL/GenBank/DDBJ databases">
        <authorList>
            <consortium name="Melissa Lawson"/>
            <person name="O'neill I."/>
        </authorList>
    </citation>
    <scope>NUCLEOTIDE SEQUENCE [LARGE SCALE GENOMIC DNA]</scope>
    <source>
        <strain evidence="5">LH_664</strain>
        <strain evidence="4">LH_665</strain>
    </source>
</reference>
<evidence type="ECO:0000313" key="4">
    <source>
        <dbReference type="EMBL" id="VWQ26991.1"/>
    </source>
</evidence>